<comment type="caution">
    <text evidence="1">The sequence shown here is derived from an EMBL/GenBank/DDBJ whole genome shotgun (WGS) entry which is preliminary data.</text>
</comment>
<keyword evidence="2" id="KW-1185">Reference proteome</keyword>
<dbReference type="InterPro" id="IPR016181">
    <property type="entry name" value="Acyl_CoA_acyltransferase"/>
</dbReference>
<accession>A0A4Y4DQJ4</accession>
<dbReference type="Proteomes" id="UP000316612">
    <property type="component" value="Unassembled WGS sequence"/>
</dbReference>
<evidence type="ECO:0000313" key="2">
    <source>
        <dbReference type="Proteomes" id="UP000316612"/>
    </source>
</evidence>
<dbReference type="Gene3D" id="3.40.630.30">
    <property type="match status" value="1"/>
</dbReference>
<evidence type="ECO:0000313" key="1">
    <source>
        <dbReference type="EMBL" id="GED06194.1"/>
    </source>
</evidence>
<evidence type="ECO:0008006" key="3">
    <source>
        <dbReference type="Google" id="ProtNLM"/>
    </source>
</evidence>
<name>A0A4Y4DQJ4_GLUUR</name>
<proteinExistence type="predicted"/>
<dbReference type="EMBL" id="BJNY01000009">
    <property type="protein sequence ID" value="GED06194.1"/>
    <property type="molecule type" value="Genomic_DNA"/>
</dbReference>
<protein>
    <recommendedName>
        <fullName evidence="3">N-acetyltransferase domain-containing protein</fullName>
    </recommendedName>
</protein>
<dbReference type="AlphaFoldDB" id="A0A4Y4DQJ4"/>
<sequence>MAGSQWGLHRIEASTLLRNTGSQRVLLNSGFELIGTAPRYLKIAGSWQDHNLYQRILDD</sequence>
<dbReference type="SUPFAM" id="SSF55729">
    <property type="entry name" value="Acyl-CoA N-acyltransferases (Nat)"/>
    <property type="match status" value="1"/>
</dbReference>
<gene>
    <name evidence="1" type="ORF">AUR04nite_17260</name>
</gene>
<reference evidence="1 2" key="1">
    <citation type="submission" date="2019-06" db="EMBL/GenBank/DDBJ databases">
        <title>Whole genome shotgun sequence of Glutamicibacter uratoxydans NBRC 15515.</title>
        <authorList>
            <person name="Hosoyama A."/>
            <person name="Uohara A."/>
            <person name="Ohji S."/>
            <person name="Ichikawa N."/>
        </authorList>
    </citation>
    <scope>NUCLEOTIDE SEQUENCE [LARGE SCALE GENOMIC DNA]</scope>
    <source>
        <strain evidence="1 2">NBRC 15515</strain>
    </source>
</reference>
<organism evidence="1 2">
    <name type="scientific">Glutamicibacter uratoxydans</name>
    <name type="common">Arthrobacter uratoxydans</name>
    <dbReference type="NCBI Taxonomy" id="43667"/>
    <lineage>
        <taxon>Bacteria</taxon>
        <taxon>Bacillati</taxon>
        <taxon>Actinomycetota</taxon>
        <taxon>Actinomycetes</taxon>
        <taxon>Micrococcales</taxon>
        <taxon>Micrococcaceae</taxon>
        <taxon>Glutamicibacter</taxon>
    </lineage>
</organism>